<dbReference type="GO" id="GO:0016747">
    <property type="term" value="F:acyltransferase activity, transferring groups other than amino-acyl groups"/>
    <property type="evidence" value="ECO:0007669"/>
    <property type="project" value="InterPro"/>
</dbReference>
<reference evidence="2" key="1">
    <citation type="submission" date="2022-07" db="EMBL/GenBank/DDBJ databases">
        <title>Genome Sequence of Leucocoprinus birnbaumii.</title>
        <authorList>
            <person name="Buettner E."/>
        </authorList>
    </citation>
    <scope>NUCLEOTIDE SEQUENCE</scope>
    <source>
        <strain evidence="2">VT141</strain>
    </source>
</reference>
<gene>
    <name evidence="2" type="ORF">NP233_g8204</name>
</gene>
<dbReference type="PROSITE" id="PS51186">
    <property type="entry name" value="GNAT"/>
    <property type="match status" value="1"/>
</dbReference>
<evidence type="ECO:0000259" key="1">
    <source>
        <dbReference type="PROSITE" id="PS51186"/>
    </source>
</evidence>
<dbReference type="Proteomes" id="UP001213000">
    <property type="component" value="Unassembled WGS sequence"/>
</dbReference>
<accession>A0AAD5VPC6</accession>
<proteinExistence type="predicted"/>
<name>A0AAD5VPC6_9AGAR</name>
<protein>
    <recommendedName>
        <fullName evidence="1">N-acetyltransferase domain-containing protein</fullName>
    </recommendedName>
</protein>
<sequence>MPSTVSTSSRITTRLFHSPITLLAAQPSLLKEYQEELNILVPHMAIACAREINGTLGRDNLWITCSSGVEDGVPDFILSCAEDSRGNKLPIFIATPRSVTLTENADYLLPRLQALIQALVAEVNTARVFSVFAQALITRAFAQLWTEKTGIACEPDPYYSATYARCTRKTFRNRQFTVLGDTTYELRLAAEKDLEPLTDLGYDFALTSPPFEITREQALEEMRSLIAQKRIWVHTINRPGAQEEIASLVAVTRETVNVSAITKVYTNPRWRGKRCAERLVRHVTKILLSKPNKESVVLYVGHNNPARKVYQRVGFTGPGGEALCDDPTNAGHWLEIGFDRTRVELGLW</sequence>
<organism evidence="2 3">
    <name type="scientific">Leucocoprinus birnbaumii</name>
    <dbReference type="NCBI Taxonomy" id="56174"/>
    <lineage>
        <taxon>Eukaryota</taxon>
        <taxon>Fungi</taxon>
        <taxon>Dikarya</taxon>
        <taxon>Basidiomycota</taxon>
        <taxon>Agaricomycotina</taxon>
        <taxon>Agaricomycetes</taxon>
        <taxon>Agaricomycetidae</taxon>
        <taxon>Agaricales</taxon>
        <taxon>Agaricineae</taxon>
        <taxon>Agaricaceae</taxon>
        <taxon>Leucocoprinus</taxon>
    </lineage>
</organism>
<comment type="caution">
    <text evidence="2">The sequence shown here is derived from an EMBL/GenBank/DDBJ whole genome shotgun (WGS) entry which is preliminary data.</text>
</comment>
<keyword evidence="3" id="KW-1185">Reference proteome</keyword>
<dbReference type="Pfam" id="PF00583">
    <property type="entry name" value="Acetyltransf_1"/>
    <property type="match status" value="1"/>
</dbReference>
<dbReference type="Gene3D" id="3.40.630.30">
    <property type="match status" value="1"/>
</dbReference>
<dbReference type="InterPro" id="IPR000182">
    <property type="entry name" value="GNAT_dom"/>
</dbReference>
<dbReference type="EMBL" id="JANIEX010000650">
    <property type="protein sequence ID" value="KAJ3564575.1"/>
    <property type="molecule type" value="Genomic_DNA"/>
</dbReference>
<evidence type="ECO:0000313" key="2">
    <source>
        <dbReference type="EMBL" id="KAJ3564575.1"/>
    </source>
</evidence>
<dbReference type="AlphaFoldDB" id="A0AAD5VPC6"/>
<feature type="domain" description="N-acetyltransferase" evidence="1">
    <location>
        <begin position="184"/>
        <end position="341"/>
    </location>
</feature>
<dbReference type="InterPro" id="IPR016181">
    <property type="entry name" value="Acyl_CoA_acyltransferase"/>
</dbReference>
<dbReference type="SUPFAM" id="SSF55729">
    <property type="entry name" value="Acyl-CoA N-acyltransferases (Nat)"/>
    <property type="match status" value="1"/>
</dbReference>
<evidence type="ECO:0000313" key="3">
    <source>
        <dbReference type="Proteomes" id="UP001213000"/>
    </source>
</evidence>